<reference evidence="2 3" key="1">
    <citation type="journal article" date="2018" name="Sci. Rep.">
        <title>Genomic signatures of local adaptation to the degree of environmental predictability in rotifers.</title>
        <authorList>
            <person name="Franch-Gras L."/>
            <person name="Hahn C."/>
            <person name="Garcia-Roger E.M."/>
            <person name="Carmona M.J."/>
            <person name="Serra M."/>
            <person name="Gomez A."/>
        </authorList>
    </citation>
    <scope>NUCLEOTIDE SEQUENCE [LARGE SCALE GENOMIC DNA]</scope>
    <source>
        <strain evidence="2">HYR1</strain>
    </source>
</reference>
<gene>
    <name evidence="2" type="ORF">BpHYR1_030041</name>
</gene>
<keyword evidence="3" id="KW-1185">Reference proteome</keyword>
<name>A0A3M7PF53_BRAPC</name>
<feature type="compositionally biased region" description="Polar residues" evidence="1">
    <location>
        <begin position="90"/>
        <end position="101"/>
    </location>
</feature>
<dbReference type="AlphaFoldDB" id="A0A3M7PF53"/>
<proteinExistence type="predicted"/>
<evidence type="ECO:0000313" key="3">
    <source>
        <dbReference type="Proteomes" id="UP000276133"/>
    </source>
</evidence>
<feature type="compositionally biased region" description="Low complexity" evidence="1">
    <location>
        <begin position="106"/>
        <end position="122"/>
    </location>
</feature>
<comment type="caution">
    <text evidence="2">The sequence shown here is derived from an EMBL/GenBank/DDBJ whole genome shotgun (WGS) entry which is preliminary data.</text>
</comment>
<dbReference type="Proteomes" id="UP000276133">
    <property type="component" value="Unassembled WGS sequence"/>
</dbReference>
<evidence type="ECO:0000313" key="2">
    <source>
        <dbReference type="EMBL" id="RMZ97370.1"/>
    </source>
</evidence>
<organism evidence="2 3">
    <name type="scientific">Brachionus plicatilis</name>
    <name type="common">Marine rotifer</name>
    <name type="synonym">Brachionus muelleri</name>
    <dbReference type="NCBI Taxonomy" id="10195"/>
    <lineage>
        <taxon>Eukaryota</taxon>
        <taxon>Metazoa</taxon>
        <taxon>Spiralia</taxon>
        <taxon>Gnathifera</taxon>
        <taxon>Rotifera</taxon>
        <taxon>Eurotatoria</taxon>
        <taxon>Monogononta</taxon>
        <taxon>Pseudotrocha</taxon>
        <taxon>Ploima</taxon>
        <taxon>Brachionidae</taxon>
        <taxon>Brachionus</taxon>
    </lineage>
</organism>
<dbReference type="EMBL" id="REGN01011453">
    <property type="protein sequence ID" value="RMZ97370.1"/>
    <property type="molecule type" value="Genomic_DNA"/>
</dbReference>
<protein>
    <submittedName>
        <fullName evidence="2">Uncharacterized protein</fullName>
    </submittedName>
</protein>
<accession>A0A3M7PF53</accession>
<feature type="region of interest" description="Disordered" evidence="1">
    <location>
        <begin position="90"/>
        <end position="132"/>
    </location>
</feature>
<sequence length="209" mass="23435">MSILVPIEDKKPFDSWKVEELKGVLLAQARCLDLIIRLGTLTASNVNRVINIETELRTKQKEFIEREEELRTMAEELNELKKLKLSVSQTDGINNNSQTGNHESKLSPPSGGSSSKNSTESSTETHNNYTPAFLGDLRYPSVKKREIELKNVPKFYGNINDDVDAWIFVIESQAANLGIKEADLPMAVIPFLRGSALSTIKNMIMKNKN</sequence>
<feature type="non-terminal residue" evidence="2">
    <location>
        <position position="209"/>
    </location>
</feature>
<evidence type="ECO:0000256" key="1">
    <source>
        <dbReference type="SAM" id="MobiDB-lite"/>
    </source>
</evidence>